<evidence type="ECO:0000256" key="6">
    <source>
        <dbReference type="ARBA" id="ARBA00023012"/>
    </source>
</evidence>
<keyword evidence="7" id="KW-0812">Transmembrane</keyword>
<dbReference type="EC" id="2.7.13.3" evidence="2"/>
<evidence type="ECO:0000256" key="4">
    <source>
        <dbReference type="ARBA" id="ARBA00022679"/>
    </source>
</evidence>
<accession>Q2ILW8</accession>
<protein>
    <recommendedName>
        <fullName evidence="2">histidine kinase</fullName>
        <ecNumber evidence="2">2.7.13.3</ecNumber>
    </recommendedName>
</protein>
<dbReference type="SMART" id="SM00387">
    <property type="entry name" value="HATPase_c"/>
    <property type="match status" value="1"/>
</dbReference>
<proteinExistence type="predicted"/>
<dbReference type="OrthoDB" id="5522302at2"/>
<reference evidence="9" key="1">
    <citation type="submission" date="2006-01" db="EMBL/GenBank/DDBJ databases">
        <title>Complete sequence of Anaeromyxobacter dehalogenans 2CP-C.</title>
        <authorList>
            <consortium name="US DOE Joint Genome Institute"/>
            <person name="Copeland A."/>
            <person name="Lucas S."/>
            <person name="Lapidus A."/>
            <person name="Barry K."/>
            <person name="Detter J.C."/>
            <person name="Glavina T."/>
            <person name="Hammon N."/>
            <person name="Israni S."/>
            <person name="Pitluck S."/>
            <person name="Brettin T."/>
            <person name="Bruce D."/>
            <person name="Han C."/>
            <person name="Tapia R."/>
            <person name="Gilna P."/>
            <person name="Kiss H."/>
            <person name="Schmutz J."/>
            <person name="Larimer F."/>
            <person name="Land M."/>
            <person name="Kyrpides N."/>
            <person name="Anderson I."/>
            <person name="Sanford R.A."/>
            <person name="Ritalahti K.M."/>
            <person name="Thomas H.S."/>
            <person name="Kirby J.R."/>
            <person name="Zhulin I.B."/>
            <person name="Loeffler F.E."/>
            <person name="Richardson P."/>
        </authorList>
    </citation>
    <scope>NUCLEOTIDE SEQUENCE</scope>
    <source>
        <strain evidence="9">2CP-C</strain>
    </source>
</reference>
<dbReference type="InterPro" id="IPR003594">
    <property type="entry name" value="HATPase_dom"/>
</dbReference>
<dbReference type="SUPFAM" id="SSF55874">
    <property type="entry name" value="ATPase domain of HSP90 chaperone/DNA topoisomerase II/histidine kinase"/>
    <property type="match status" value="1"/>
</dbReference>
<dbReference type="CDD" id="cd00082">
    <property type="entry name" value="HisKA"/>
    <property type="match status" value="1"/>
</dbReference>
<dbReference type="Pfam" id="PF00512">
    <property type="entry name" value="HisKA"/>
    <property type="match status" value="1"/>
</dbReference>
<evidence type="ECO:0000256" key="5">
    <source>
        <dbReference type="ARBA" id="ARBA00022777"/>
    </source>
</evidence>
<evidence type="ECO:0000313" key="10">
    <source>
        <dbReference type="Proteomes" id="UP000001935"/>
    </source>
</evidence>
<keyword evidence="6" id="KW-0902">Two-component regulatory system</keyword>
<dbReference type="InterPro" id="IPR004358">
    <property type="entry name" value="Sig_transdc_His_kin-like_C"/>
</dbReference>
<dbReference type="PROSITE" id="PS50109">
    <property type="entry name" value="HIS_KIN"/>
    <property type="match status" value="1"/>
</dbReference>
<dbReference type="Gene3D" id="1.10.287.130">
    <property type="match status" value="1"/>
</dbReference>
<dbReference type="InterPro" id="IPR003661">
    <property type="entry name" value="HisK_dim/P_dom"/>
</dbReference>
<evidence type="ECO:0000259" key="8">
    <source>
        <dbReference type="PROSITE" id="PS50109"/>
    </source>
</evidence>
<keyword evidence="5 9" id="KW-0418">Kinase</keyword>
<dbReference type="STRING" id="290397.Adeh_0021"/>
<dbReference type="EMBL" id="CP000251">
    <property type="protein sequence ID" value="ABC79799.1"/>
    <property type="molecule type" value="Genomic_DNA"/>
</dbReference>
<dbReference type="KEGG" id="ade:Adeh_0021"/>
<dbReference type="InterPro" id="IPR005467">
    <property type="entry name" value="His_kinase_dom"/>
</dbReference>
<dbReference type="PANTHER" id="PTHR43711">
    <property type="entry name" value="TWO-COMPONENT HISTIDINE KINASE"/>
    <property type="match status" value="1"/>
</dbReference>
<dbReference type="InterPro" id="IPR050736">
    <property type="entry name" value="Sensor_HK_Regulatory"/>
</dbReference>
<dbReference type="Pfam" id="PF02518">
    <property type="entry name" value="HATPase_c"/>
    <property type="match status" value="1"/>
</dbReference>
<evidence type="ECO:0000313" key="9">
    <source>
        <dbReference type="EMBL" id="ABC79799.1"/>
    </source>
</evidence>
<keyword evidence="7" id="KW-0472">Membrane</keyword>
<keyword evidence="7" id="KW-1133">Transmembrane helix</keyword>
<evidence type="ECO:0000256" key="2">
    <source>
        <dbReference type="ARBA" id="ARBA00012438"/>
    </source>
</evidence>
<dbReference type="InterPro" id="IPR036890">
    <property type="entry name" value="HATPase_C_sf"/>
</dbReference>
<dbReference type="eggNOG" id="COG4251">
    <property type="taxonomic scope" value="Bacteria"/>
</dbReference>
<feature type="domain" description="Histidine kinase" evidence="8">
    <location>
        <begin position="240"/>
        <end position="451"/>
    </location>
</feature>
<name>Q2ILW8_ANADE</name>
<dbReference type="HOGENOM" id="CLU_587480_0_0_7"/>
<gene>
    <name evidence="9" type="ordered locus">Adeh_0021</name>
</gene>
<dbReference type="CDD" id="cd00075">
    <property type="entry name" value="HATPase"/>
    <property type="match status" value="1"/>
</dbReference>
<dbReference type="SUPFAM" id="SSF47384">
    <property type="entry name" value="Homodimeric domain of signal transducing histidine kinase"/>
    <property type="match status" value="1"/>
</dbReference>
<keyword evidence="4" id="KW-0808">Transferase</keyword>
<evidence type="ECO:0000256" key="1">
    <source>
        <dbReference type="ARBA" id="ARBA00000085"/>
    </source>
</evidence>
<feature type="transmembrane region" description="Helical" evidence="7">
    <location>
        <begin position="188"/>
        <end position="210"/>
    </location>
</feature>
<dbReference type="AlphaFoldDB" id="Q2ILW8"/>
<evidence type="ECO:0000256" key="3">
    <source>
        <dbReference type="ARBA" id="ARBA00022553"/>
    </source>
</evidence>
<comment type="catalytic activity">
    <reaction evidence="1">
        <text>ATP + protein L-histidine = ADP + protein N-phospho-L-histidine.</text>
        <dbReference type="EC" id="2.7.13.3"/>
    </reaction>
</comment>
<dbReference type="SMART" id="SM00388">
    <property type="entry name" value="HisKA"/>
    <property type="match status" value="1"/>
</dbReference>
<dbReference type="Gene3D" id="3.30.565.10">
    <property type="entry name" value="Histidine kinase-like ATPase, C-terminal domain"/>
    <property type="match status" value="1"/>
</dbReference>
<keyword evidence="3" id="KW-0597">Phosphoprotein</keyword>
<evidence type="ECO:0000256" key="7">
    <source>
        <dbReference type="SAM" id="Phobius"/>
    </source>
</evidence>
<organism evidence="9 10">
    <name type="scientific">Anaeromyxobacter dehalogenans (strain 2CP-C)</name>
    <dbReference type="NCBI Taxonomy" id="290397"/>
    <lineage>
        <taxon>Bacteria</taxon>
        <taxon>Pseudomonadati</taxon>
        <taxon>Myxococcota</taxon>
        <taxon>Myxococcia</taxon>
        <taxon>Myxococcales</taxon>
        <taxon>Cystobacterineae</taxon>
        <taxon>Anaeromyxobacteraceae</taxon>
        <taxon>Anaeromyxobacter</taxon>
    </lineage>
</organism>
<dbReference type="PRINTS" id="PR00344">
    <property type="entry name" value="BCTRLSENSOR"/>
</dbReference>
<feature type="transmembrane region" description="Helical" evidence="7">
    <location>
        <begin position="12"/>
        <end position="33"/>
    </location>
</feature>
<dbReference type="PANTHER" id="PTHR43711:SF1">
    <property type="entry name" value="HISTIDINE KINASE 1"/>
    <property type="match status" value="1"/>
</dbReference>
<dbReference type="InterPro" id="IPR036097">
    <property type="entry name" value="HisK_dim/P_sf"/>
</dbReference>
<sequence length="469" mass="49724">MASPGPDLRSRRFLFGGYVVVVASFLAASLYTAEHVREIDVASDEIARDAMPTIRCLAEARHELGQFEIEAAAFVRAPVPAPSRAAAEAALRAVGEQVGIYLALPLFPGERPFWEDVQRGASRLMGAANRMLGEADGGDARLAGDTYLREVVPAAKRLHEVLSRDLDFNARNGGQLAEHIKSVRARGLWLSLSLGVLCASIALLAGLIVAGQLRRHDALVIAHERMMEERAGELEAFAGRVAHDIMNPIASAQMAIELELRDQEAEGAPAGERLERARRSLRRIQTLVAGLLGFARAGARPETGATAELAEVVQDVLSGAEARATDAGMTLVAEVAPATVACAKGVLISLVANLVENAVKYARRGGRVVVRTRANDDAVRVEVEDDGPGLPPDLGDRVFEPYVRGGARDVPGLGLGLATVKRLAEAHGGRVGVRSEPGRGATFWFELPRASAGEAPGGADRTPAAHRSA</sequence>
<dbReference type="Proteomes" id="UP000001935">
    <property type="component" value="Chromosome"/>
</dbReference>
<dbReference type="GO" id="GO:0000155">
    <property type="term" value="F:phosphorelay sensor kinase activity"/>
    <property type="evidence" value="ECO:0007669"/>
    <property type="project" value="InterPro"/>
</dbReference>
<dbReference type="RefSeq" id="WP_011419082.1">
    <property type="nucleotide sequence ID" value="NC_007760.1"/>
</dbReference>